<sequence length="237" mass="26332">SRGMVNYVLRLKNVPAEALFEIDEKALRVYIERLGRLGSCSDTKCQIDIGSLLGLPGIVTPASPDEQTAEQIKKVVLEVTEQAIGKVQQMRQAEGAALAADLDGRCKAIRKALKQIHARSEVVLQEYQKRLRKRADGLLAEAKLKLDEETVAREVAVFAERSDISEEIARLGSHLQQFTQSCQAGEQTGRKLDFITQEMLREANTIASKACDTEIVNCVVEIKCQIDRIKEQVQNIA</sequence>
<dbReference type="NCBIfam" id="TIGR00255">
    <property type="entry name" value="YicC/YloC family endoribonuclease"/>
    <property type="match status" value="1"/>
</dbReference>
<comment type="cofactor">
    <cofactor evidence="1">
        <name>a divalent metal cation</name>
        <dbReference type="ChEBI" id="CHEBI:60240"/>
    </cofactor>
</comment>
<evidence type="ECO:0000313" key="8">
    <source>
        <dbReference type="EMBL" id="GAH74326.1"/>
    </source>
</evidence>
<dbReference type="Pfam" id="PF03755">
    <property type="entry name" value="YicC-like_N"/>
    <property type="match status" value="1"/>
</dbReference>
<evidence type="ECO:0008006" key="9">
    <source>
        <dbReference type="Google" id="ProtNLM"/>
    </source>
</evidence>
<dbReference type="InterPro" id="IPR013527">
    <property type="entry name" value="YicC-like_N"/>
</dbReference>
<protein>
    <recommendedName>
        <fullName evidence="9">DUF1732 domain-containing protein</fullName>
    </recommendedName>
</protein>
<proteinExistence type="inferred from homology"/>
<comment type="caution">
    <text evidence="8">The sequence shown here is derived from an EMBL/GenBank/DDBJ whole genome shotgun (WGS) entry which is preliminary data.</text>
</comment>
<dbReference type="GO" id="GO:0016787">
    <property type="term" value="F:hydrolase activity"/>
    <property type="evidence" value="ECO:0007669"/>
    <property type="project" value="UniProtKB-KW"/>
</dbReference>
<keyword evidence="4" id="KW-0378">Hydrolase</keyword>
<reference evidence="8" key="1">
    <citation type="journal article" date="2014" name="Front. Microbiol.">
        <title>High frequency of phylogenetically diverse reductive dehalogenase-homologous genes in deep subseafloor sedimentary metagenomes.</title>
        <authorList>
            <person name="Kawai M."/>
            <person name="Futagami T."/>
            <person name="Toyoda A."/>
            <person name="Takaki Y."/>
            <person name="Nishi S."/>
            <person name="Hori S."/>
            <person name="Arai W."/>
            <person name="Tsubouchi T."/>
            <person name="Morono Y."/>
            <person name="Uchiyama I."/>
            <person name="Ito T."/>
            <person name="Fujiyama A."/>
            <person name="Inagaki F."/>
            <person name="Takami H."/>
        </authorList>
    </citation>
    <scope>NUCLEOTIDE SEQUENCE</scope>
    <source>
        <strain evidence="8">Expedition CK06-06</strain>
    </source>
</reference>
<evidence type="ECO:0000259" key="7">
    <source>
        <dbReference type="Pfam" id="PF08340"/>
    </source>
</evidence>
<evidence type="ECO:0000256" key="1">
    <source>
        <dbReference type="ARBA" id="ARBA00001968"/>
    </source>
</evidence>
<evidence type="ECO:0000256" key="3">
    <source>
        <dbReference type="ARBA" id="ARBA00022759"/>
    </source>
</evidence>
<dbReference type="Pfam" id="PF08340">
    <property type="entry name" value="YicC-like_C"/>
    <property type="match status" value="1"/>
</dbReference>
<feature type="domain" description="Endoribonuclease YicC-like N-terminal" evidence="6">
    <location>
        <begin position="1"/>
        <end position="99"/>
    </location>
</feature>
<dbReference type="EMBL" id="BARU01028770">
    <property type="protein sequence ID" value="GAH74326.1"/>
    <property type="molecule type" value="Genomic_DNA"/>
</dbReference>
<keyword evidence="3" id="KW-0255">Endonuclease</keyword>
<feature type="non-terminal residue" evidence="8">
    <location>
        <position position="1"/>
    </location>
</feature>
<dbReference type="AlphaFoldDB" id="X1HVY0"/>
<evidence type="ECO:0000256" key="4">
    <source>
        <dbReference type="ARBA" id="ARBA00022801"/>
    </source>
</evidence>
<evidence type="ECO:0000256" key="2">
    <source>
        <dbReference type="ARBA" id="ARBA00022722"/>
    </source>
</evidence>
<dbReference type="PANTHER" id="PTHR30636:SF3">
    <property type="entry name" value="UPF0701 PROTEIN YICC"/>
    <property type="match status" value="1"/>
</dbReference>
<dbReference type="GO" id="GO:0004521">
    <property type="term" value="F:RNA endonuclease activity"/>
    <property type="evidence" value="ECO:0007669"/>
    <property type="project" value="InterPro"/>
</dbReference>
<dbReference type="InterPro" id="IPR005229">
    <property type="entry name" value="YicC/YloC-like"/>
</dbReference>
<feature type="domain" description="Endoribonuclease YicC-like C-terminal" evidence="7">
    <location>
        <begin position="117"/>
        <end position="236"/>
    </location>
</feature>
<evidence type="ECO:0000259" key="6">
    <source>
        <dbReference type="Pfam" id="PF03755"/>
    </source>
</evidence>
<dbReference type="PANTHER" id="PTHR30636">
    <property type="entry name" value="UPF0701 PROTEIN YICC"/>
    <property type="match status" value="1"/>
</dbReference>
<name>X1HVY0_9ZZZZ</name>
<comment type="similarity">
    <text evidence="5">Belongs to the YicC/YloC family.</text>
</comment>
<organism evidence="8">
    <name type="scientific">marine sediment metagenome</name>
    <dbReference type="NCBI Taxonomy" id="412755"/>
    <lineage>
        <taxon>unclassified sequences</taxon>
        <taxon>metagenomes</taxon>
        <taxon>ecological metagenomes</taxon>
    </lineage>
</organism>
<dbReference type="InterPro" id="IPR013551">
    <property type="entry name" value="YicC-like_C"/>
</dbReference>
<evidence type="ECO:0000256" key="5">
    <source>
        <dbReference type="ARBA" id="ARBA00035648"/>
    </source>
</evidence>
<keyword evidence="2" id="KW-0540">Nuclease</keyword>
<gene>
    <name evidence="8" type="ORF">S03H2_45879</name>
</gene>
<accession>X1HVY0</accession>